<protein>
    <submittedName>
        <fullName evidence="1">Uncharacterized protein</fullName>
    </submittedName>
</protein>
<accession>A0A1F8F254</accession>
<evidence type="ECO:0000313" key="2">
    <source>
        <dbReference type="Proteomes" id="UP000176834"/>
    </source>
</evidence>
<reference evidence="1 2" key="1">
    <citation type="journal article" date="2016" name="Nat. Commun.">
        <title>Thousands of microbial genomes shed light on interconnected biogeochemical processes in an aquifer system.</title>
        <authorList>
            <person name="Anantharaman K."/>
            <person name="Brown C.T."/>
            <person name="Hug L.A."/>
            <person name="Sharon I."/>
            <person name="Castelle C.J."/>
            <person name="Probst A.J."/>
            <person name="Thomas B.C."/>
            <person name="Singh A."/>
            <person name="Wilkins M.J."/>
            <person name="Karaoz U."/>
            <person name="Brodie E.L."/>
            <person name="Williams K.H."/>
            <person name="Hubbard S.S."/>
            <person name="Banfield J.F."/>
        </authorList>
    </citation>
    <scope>NUCLEOTIDE SEQUENCE [LARGE SCALE GENOMIC DNA]</scope>
</reference>
<proteinExistence type="predicted"/>
<gene>
    <name evidence="1" type="ORF">A3B86_04335</name>
</gene>
<dbReference type="Proteomes" id="UP000176834">
    <property type="component" value="Unassembled WGS sequence"/>
</dbReference>
<organism evidence="1 2">
    <name type="scientific">Candidatus Yanofskybacteria bacterium RIFCSPHIGHO2_02_FULL_38_22b</name>
    <dbReference type="NCBI Taxonomy" id="1802673"/>
    <lineage>
        <taxon>Bacteria</taxon>
        <taxon>Candidatus Yanofskyibacteriota</taxon>
    </lineage>
</organism>
<sequence>MALPSWVDPNNKGITVQVLARHPHIPTMFRWAHNLEEQESPNLEYYDNESKKAGWGNGGGGLEADDRERLVELYGPDHPILADRSLSETQKLIIAGGIREFVCETGYRDIEIITNYPGVFLFDYKYKDRVNKRGIICPGGHRKITLWGQMTSFISYPDLHIEKHEVDKSDWFDLAVSLPKQFFNRFTHPDRPYWSHVRSTLASTLRLYRHLRSMDPYLPDIRDKIHSSWWSIFSVGNGDPRFPVGGYRPSPTEWYDVFDISVSQKMEYVDRDFWIKFLGRKLDDALRREEVELGTPETVESEEVLLVTEEIEDSEDSDGIPSVEELRNQEDREYAAWLEEFLDLSEDQRVVDYKPVH</sequence>
<name>A0A1F8F254_9BACT</name>
<evidence type="ECO:0000313" key="1">
    <source>
        <dbReference type="EMBL" id="OGN06316.1"/>
    </source>
</evidence>
<comment type="caution">
    <text evidence="1">The sequence shown here is derived from an EMBL/GenBank/DDBJ whole genome shotgun (WGS) entry which is preliminary data.</text>
</comment>
<dbReference type="AlphaFoldDB" id="A0A1F8F254"/>
<dbReference type="EMBL" id="MGJN01000020">
    <property type="protein sequence ID" value="OGN06316.1"/>
    <property type="molecule type" value="Genomic_DNA"/>
</dbReference>